<proteinExistence type="inferred from homology"/>
<comment type="caution">
    <text evidence="6">The sequence shown here is derived from an EMBL/GenBank/DDBJ whole genome shotgun (WGS) entry which is preliminary data.</text>
</comment>
<dbReference type="SUPFAM" id="SSF63829">
    <property type="entry name" value="Calcium-dependent phosphotriesterase"/>
    <property type="match status" value="1"/>
</dbReference>
<evidence type="ECO:0000313" key="7">
    <source>
        <dbReference type="Proteomes" id="UP001162029"/>
    </source>
</evidence>
<reference evidence="6" key="1">
    <citation type="submission" date="2022-12" db="EMBL/GenBank/DDBJ databases">
        <authorList>
            <person name="Webb A."/>
        </authorList>
    </citation>
    <scope>NUCLEOTIDE SEQUENCE</scope>
    <source>
        <strain evidence="6">Pd1</strain>
    </source>
</reference>
<name>A0AAV0UVT3_9STRA</name>
<dbReference type="Gene3D" id="2.120.10.30">
    <property type="entry name" value="TolB, C-terminal domain"/>
    <property type="match status" value="1"/>
</dbReference>
<dbReference type="PANTHER" id="PTHR10426:SF88">
    <property type="entry name" value="ADIPOCYTE PLASMA MEMBRANE-ASSOCIATED PROTEIN HEMOMUCIN-RELATED"/>
    <property type="match status" value="1"/>
</dbReference>
<dbReference type="PANTHER" id="PTHR10426">
    <property type="entry name" value="STRICTOSIDINE SYNTHASE-RELATED"/>
    <property type="match status" value="1"/>
</dbReference>
<evidence type="ECO:0000313" key="6">
    <source>
        <dbReference type="EMBL" id="CAI5739446.1"/>
    </source>
</evidence>
<evidence type="ECO:0000256" key="2">
    <source>
        <dbReference type="ARBA" id="ARBA00022553"/>
    </source>
</evidence>
<accession>A0AAV0UVT3</accession>
<dbReference type="AlphaFoldDB" id="A0AAV0UVT3"/>
<organism evidence="6 7">
    <name type="scientific">Peronospora destructor</name>
    <dbReference type="NCBI Taxonomy" id="86335"/>
    <lineage>
        <taxon>Eukaryota</taxon>
        <taxon>Sar</taxon>
        <taxon>Stramenopiles</taxon>
        <taxon>Oomycota</taxon>
        <taxon>Peronosporomycetes</taxon>
        <taxon>Peronosporales</taxon>
        <taxon>Peronosporaceae</taxon>
        <taxon>Peronospora</taxon>
    </lineage>
</organism>
<gene>
    <name evidence="6" type="ORF">PDE001_LOCUS7200</name>
</gene>
<evidence type="ECO:0000259" key="5">
    <source>
        <dbReference type="Pfam" id="PF03088"/>
    </source>
</evidence>
<dbReference type="InterPro" id="IPR018119">
    <property type="entry name" value="Strictosidine_synth_cons-reg"/>
</dbReference>
<keyword evidence="3" id="KW-0325">Glycoprotein</keyword>
<comment type="similarity">
    <text evidence="1">Belongs to the strictosidine synthase family.</text>
</comment>
<keyword evidence="7" id="KW-1185">Reference proteome</keyword>
<keyword evidence="2" id="KW-0597">Phosphoprotein</keyword>
<evidence type="ECO:0000256" key="4">
    <source>
        <dbReference type="SAM" id="SignalP"/>
    </source>
</evidence>
<feature type="domain" description="Strictosidine synthase conserved region" evidence="5">
    <location>
        <begin position="201"/>
        <end position="283"/>
    </location>
</feature>
<feature type="signal peptide" evidence="4">
    <location>
        <begin position="1"/>
        <end position="35"/>
    </location>
</feature>
<dbReference type="Pfam" id="PF03088">
    <property type="entry name" value="Str_synth"/>
    <property type="match status" value="1"/>
</dbReference>
<protein>
    <recommendedName>
        <fullName evidence="5">Strictosidine synthase conserved region domain-containing protein</fullName>
    </recommendedName>
</protein>
<dbReference type="GO" id="GO:0012505">
    <property type="term" value="C:endomembrane system"/>
    <property type="evidence" value="ECO:0007669"/>
    <property type="project" value="TreeGrafter"/>
</dbReference>
<dbReference type="Proteomes" id="UP001162029">
    <property type="component" value="Unassembled WGS sequence"/>
</dbReference>
<feature type="chain" id="PRO_5043818830" description="Strictosidine synthase conserved region domain-containing protein" evidence="4">
    <location>
        <begin position="36"/>
        <end position="414"/>
    </location>
</feature>
<dbReference type="EMBL" id="CANTFM010001444">
    <property type="protein sequence ID" value="CAI5739446.1"/>
    <property type="molecule type" value="Genomic_DNA"/>
</dbReference>
<sequence>MRALRYFLPRELLATCFFVMLLSFTLDHYPSEVDPQPLDYAYDLRTSQQEARYDETKALVSNTELFDAPIMEHLFVNQALSAEDLAVGQDGDTYVGLADGRFASFRVEADELRNFSRTGRNVPECGTLDMEPTCGRPLGLIFAAAKPYTKFIKQIPDAKLFVGDQVLLVADAYKGVLLFDANGKRTLLFSRVGDEHVNLLNGIAVVQKTGEIYVTESTCRSQRNQVVRKFLERMPTGYLLRFDPSKETVNVEASGLGIPNGLTIDADVSGLLIALMFQNKIVRFDLGTKEIKDFAFLPGEPDNISIAKVGPNGTEVLLVGMVSRNDGTIFNYIKQNVKMRKLLSLLPTWMTEIFVYRLGVFASLDLDTGDIRHVYEASQGQTPLISGATRSGDHIYLTSWARSSITRIPAALVH</sequence>
<dbReference type="InterPro" id="IPR011042">
    <property type="entry name" value="6-blade_b-propeller_TolB-like"/>
</dbReference>
<dbReference type="GO" id="GO:0016787">
    <property type="term" value="F:hydrolase activity"/>
    <property type="evidence" value="ECO:0007669"/>
    <property type="project" value="TreeGrafter"/>
</dbReference>
<keyword evidence="4" id="KW-0732">Signal</keyword>
<evidence type="ECO:0000256" key="3">
    <source>
        <dbReference type="ARBA" id="ARBA00023180"/>
    </source>
</evidence>
<evidence type="ECO:0000256" key="1">
    <source>
        <dbReference type="ARBA" id="ARBA00009191"/>
    </source>
</evidence>